<sequence length="363" mass="40409">NQSDITDNISYACRDSKTKKPLAIKMTEAHSLLEIQRTAAAEAEAKLVEIDSQLEKYSALEKRLAEVSSRFRSEQLLTLSPGCLAKGTVLHCCEVTIRLGCDYYAETSAVNALKIVQLRCDRLRASRNLFLARQSSAMENCRLLEDLGATEAGGDIREQWTNESEADWAIKHRQAVRQQKIEEREQRVKDCEATGAVDDAKIWARLDELELQEALEEQGLTDTPISKLKSSKSVSFAQPDENDSRTYRPSEPPNAEAMRQRTINFRHSRARLGQTKAADCDDVDSTGDCSEASVAPLYTSPADIGAPERLKRQALSQSQAPAVKDRVVEANIATAANAHQSISESNSQRPMSKFRQQRLLGKR</sequence>
<feature type="region of interest" description="Disordered" evidence="5">
    <location>
        <begin position="229"/>
        <end position="256"/>
    </location>
</feature>
<protein>
    <submittedName>
        <fullName evidence="6">Uncharacterized protein</fullName>
    </submittedName>
</protein>
<dbReference type="GO" id="GO:0005634">
    <property type="term" value="C:nucleus"/>
    <property type="evidence" value="ECO:0007669"/>
    <property type="project" value="UniProtKB-SubCell"/>
</dbReference>
<keyword evidence="7" id="KW-1185">Reference proteome</keyword>
<dbReference type="InterPro" id="IPR009053">
    <property type="entry name" value="Prefoldin"/>
</dbReference>
<organism evidence="6 7">
    <name type="scientific">Macrostomum lignano</name>
    <dbReference type="NCBI Taxonomy" id="282301"/>
    <lineage>
        <taxon>Eukaryota</taxon>
        <taxon>Metazoa</taxon>
        <taxon>Spiralia</taxon>
        <taxon>Lophotrochozoa</taxon>
        <taxon>Platyhelminthes</taxon>
        <taxon>Rhabditophora</taxon>
        <taxon>Macrostomorpha</taxon>
        <taxon>Macrostomida</taxon>
        <taxon>Macrostomidae</taxon>
        <taxon>Macrostomum</taxon>
    </lineage>
</organism>
<feature type="region of interest" description="Disordered" evidence="5">
    <location>
        <begin position="338"/>
        <end position="363"/>
    </location>
</feature>
<evidence type="ECO:0000256" key="1">
    <source>
        <dbReference type="ARBA" id="ARBA00004123"/>
    </source>
</evidence>
<dbReference type="Proteomes" id="UP000215902">
    <property type="component" value="Unassembled WGS sequence"/>
</dbReference>
<dbReference type="Pfam" id="PF02996">
    <property type="entry name" value="Prefoldin"/>
    <property type="match status" value="1"/>
</dbReference>
<evidence type="ECO:0000256" key="2">
    <source>
        <dbReference type="ARBA" id="ARBA00023242"/>
    </source>
</evidence>
<feature type="compositionally biased region" description="Polar residues" evidence="5">
    <location>
        <begin position="338"/>
        <end position="350"/>
    </location>
</feature>
<dbReference type="InterPro" id="IPR052255">
    <property type="entry name" value="RNA_pol_II_subunit5-mediator"/>
</dbReference>
<dbReference type="InterPro" id="IPR004127">
    <property type="entry name" value="Prefoldin_subunit_alpha"/>
</dbReference>
<dbReference type="PANTHER" id="PTHR15111:SF0">
    <property type="entry name" value="UNCONVENTIONAL PREFOLDIN RPB5 INTERACTOR 1"/>
    <property type="match status" value="1"/>
</dbReference>
<proteinExistence type="inferred from homology"/>
<evidence type="ECO:0000313" key="6">
    <source>
        <dbReference type="EMBL" id="PAA49831.1"/>
    </source>
</evidence>
<dbReference type="PANTHER" id="PTHR15111">
    <property type="entry name" value="RNA POLYMERASE II SUBUNIT 5-MEDIATING PROTEIN NNX3"/>
    <property type="match status" value="1"/>
</dbReference>
<name>A0A267DKM7_9PLAT</name>
<dbReference type="STRING" id="282301.A0A267DKM7"/>
<keyword evidence="4" id="KW-0175">Coiled coil</keyword>
<dbReference type="GO" id="GO:0003714">
    <property type="term" value="F:transcription corepressor activity"/>
    <property type="evidence" value="ECO:0007669"/>
    <property type="project" value="TreeGrafter"/>
</dbReference>
<reference evidence="6 7" key="1">
    <citation type="submission" date="2017-06" db="EMBL/GenBank/DDBJ databases">
        <title>A platform for efficient transgenesis in Macrostomum lignano, a flatworm model organism for stem cell research.</title>
        <authorList>
            <person name="Berezikov E."/>
        </authorList>
    </citation>
    <scope>NUCLEOTIDE SEQUENCE [LARGE SCALE GENOMIC DNA]</scope>
    <source>
        <strain evidence="6">DV1</strain>
        <tissue evidence="6">Whole organism</tissue>
    </source>
</reference>
<gene>
    <name evidence="6" type="ORF">BOX15_Mlig020272g2</name>
</gene>
<evidence type="ECO:0000256" key="5">
    <source>
        <dbReference type="SAM" id="MobiDB-lite"/>
    </source>
</evidence>
<dbReference type="EMBL" id="NIVC01003778">
    <property type="protein sequence ID" value="PAA49831.1"/>
    <property type="molecule type" value="Genomic_DNA"/>
</dbReference>
<comment type="caution">
    <text evidence="6">The sequence shown here is derived from an EMBL/GenBank/DDBJ whole genome shotgun (WGS) entry which is preliminary data.</text>
</comment>
<dbReference type="GO" id="GO:0003682">
    <property type="term" value="F:chromatin binding"/>
    <property type="evidence" value="ECO:0007669"/>
    <property type="project" value="TreeGrafter"/>
</dbReference>
<dbReference type="SUPFAM" id="SSF46579">
    <property type="entry name" value="Prefoldin"/>
    <property type="match status" value="1"/>
</dbReference>
<evidence type="ECO:0000256" key="3">
    <source>
        <dbReference type="ARBA" id="ARBA00038295"/>
    </source>
</evidence>
<keyword evidence="2" id="KW-0539">Nucleus</keyword>
<dbReference type="GO" id="GO:0000122">
    <property type="term" value="P:negative regulation of transcription by RNA polymerase II"/>
    <property type="evidence" value="ECO:0007669"/>
    <property type="project" value="TreeGrafter"/>
</dbReference>
<evidence type="ECO:0000256" key="4">
    <source>
        <dbReference type="SAM" id="Coils"/>
    </source>
</evidence>
<accession>A0A267DKM7</accession>
<dbReference type="AlphaFoldDB" id="A0A267DKM7"/>
<dbReference type="Gene3D" id="1.10.287.370">
    <property type="match status" value="1"/>
</dbReference>
<comment type="subcellular location">
    <subcellularLocation>
        <location evidence="1">Nucleus</location>
    </subcellularLocation>
</comment>
<feature type="coiled-coil region" evidence="4">
    <location>
        <begin position="40"/>
        <end position="70"/>
    </location>
</feature>
<dbReference type="GO" id="GO:0019212">
    <property type="term" value="F:phosphatase inhibitor activity"/>
    <property type="evidence" value="ECO:0007669"/>
    <property type="project" value="TreeGrafter"/>
</dbReference>
<evidence type="ECO:0000313" key="7">
    <source>
        <dbReference type="Proteomes" id="UP000215902"/>
    </source>
</evidence>
<feature type="non-terminal residue" evidence="6">
    <location>
        <position position="1"/>
    </location>
</feature>
<comment type="similarity">
    <text evidence="3">Belongs to the RNA polymerase II subunit 5-mediating protein family.</text>
</comment>